<proteinExistence type="inferred from homology"/>
<dbReference type="GO" id="GO:0019646">
    <property type="term" value="P:aerobic electron transport chain"/>
    <property type="evidence" value="ECO:0007669"/>
    <property type="project" value="TreeGrafter"/>
</dbReference>
<dbReference type="SUPFAM" id="SSF51905">
    <property type="entry name" value="FAD/NAD(P)-binding domain"/>
    <property type="match status" value="2"/>
</dbReference>
<dbReference type="PRINTS" id="PR00469">
    <property type="entry name" value="PNDRDTASEII"/>
</dbReference>
<comment type="cofactor">
    <cofactor evidence="1">
        <name>FAD</name>
        <dbReference type="ChEBI" id="CHEBI:57692"/>
    </cofactor>
</comment>
<dbReference type="KEGG" id="nhu:H0264_05275"/>
<evidence type="ECO:0000313" key="8">
    <source>
        <dbReference type="Proteomes" id="UP000515512"/>
    </source>
</evidence>
<dbReference type="PANTHER" id="PTHR42913">
    <property type="entry name" value="APOPTOSIS-INDUCING FACTOR 1"/>
    <property type="match status" value="1"/>
</dbReference>
<evidence type="ECO:0000256" key="1">
    <source>
        <dbReference type="ARBA" id="ARBA00001974"/>
    </source>
</evidence>
<dbReference type="Pfam" id="PF07992">
    <property type="entry name" value="Pyr_redox_2"/>
    <property type="match status" value="1"/>
</dbReference>
<dbReference type="EMBL" id="CP059399">
    <property type="protein sequence ID" value="QLY31731.1"/>
    <property type="molecule type" value="Genomic_DNA"/>
</dbReference>
<keyword evidence="4" id="KW-0274">FAD</keyword>
<evidence type="ECO:0000256" key="5">
    <source>
        <dbReference type="ARBA" id="ARBA00023002"/>
    </source>
</evidence>
<keyword evidence="3" id="KW-0285">Flavoprotein</keyword>
<keyword evidence="5" id="KW-0560">Oxidoreductase</keyword>
<dbReference type="GO" id="GO:0003955">
    <property type="term" value="F:NAD(P)H dehydrogenase (quinone) activity"/>
    <property type="evidence" value="ECO:0007669"/>
    <property type="project" value="TreeGrafter"/>
</dbReference>
<protein>
    <submittedName>
        <fullName evidence="7">FAD-dependent oxidoreductase</fullName>
    </submittedName>
</protein>
<name>A0A7D6VCD8_9NOCA</name>
<dbReference type="PRINTS" id="PR00368">
    <property type="entry name" value="FADPNR"/>
</dbReference>
<dbReference type="RefSeq" id="WP_181582919.1">
    <property type="nucleotide sequence ID" value="NZ_CP059399.1"/>
</dbReference>
<dbReference type="AlphaFoldDB" id="A0A7D6VCD8"/>
<accession>A0A7D6VCD8</accession>
<reference evidence="7 8" key="1">
    <citation type="submission" date="2020-07" db="EMBL/GenBank/DDBJ databases">
        <authorList>
            <person name="Zhuang K."/>
            <person name="Ran Y."/>
        </authorList>
    </citation>
    <scope>NUCLEOTIDE SEQUENCE [LARGE SCALE GENOMIC DNA]</scope>
    <source>
        <strain evidence="7 8">WCH-YHL-001</strain>
    </source>
</reference>
<dbReference type="InterPro" id="IPR023753">
    <property type="entry name" value="FAD/NAD-binding_dom"/>
</dbReference>
<evidence type="ECO:0000259" key="6">
    <source>
        <dbReference type="Pfam" id="PF07992"/>
    </source>
</evidence>
<evidence type="ECO:0000256" key="2">
    <source>
        <dbReference type="ARBA" id="ARBA00005272"/>
    </source>
</evidence>
<feature type="domain" description="FAD/NAD(P)-binding" evidence="6">
    <location>
        <begin position="4"/>
        <end position="284"/>
    </location>
</feature>
<dbReference type="Proteomes" id="UP000515512">
    <property type="component" value="Chromosome"/>
</dbReference>
<dbReference type="Gene3D" id="3.50.50.100">
    <property type="match status" value="1"/>
</dbReference>
<keyword evidence="8" id="KW-1185">Reference proteome</keyword>
<comment type="similarity">
    <text evidence="2">Belongs to the NADH dehydrogenase family.</text>
</comment>
<evidence type="ECO:0000256" key="3">
    <source>
        <dbReference type="ARBA" id="ARBA00022630"/>
    </source>
</evidence>
<dbReference type="InterPro" id="IPR036188">
    <property type="entry name" value="FAD/NAD-bd_sf"/>
</dbReference>
<evidence type="ECO:0000256" key="4">
    <source>
        <dbReference type="ARBA" id="ARBA00022827"/>
    </source>
</evidence>
<sequence>MSAHVVILGAGYAGLAAAKRLGRANVVVTVVNPRAEFVERIRLHQHVAGTYDATRPLEELLPAGAELRLGSAERIDAERRIVHLGDGGQLEYDYLIYAVGSGNRRTSIPGAGRYAVGLDSWEDAVEARKRLLGLAPGAVVSIVGGGLSGIETAAELSALRCFTVRLVTAGQLGASLSGPGRAKVRAFLAGANVEILEHAEVAEITDGKLVLGGGQTLPSDLTIAVASVSVPDLAARSGLHTDTDGALSVDQRLVSTSSSNIVGAGDSVRLPRPLRMSCQAAVPSGVRAAHTVLALRRGRTPKPVRRKFVGQAVSLGRDDALIQLSTLDDTPIRFLVTGRSGALTKELVCRSTLTLGQVGPLRSGWSWWPGK</sequence>
<organism evidence="7 8">
    <name type="scientific">Nocardia huaxiensis</name>
    <dbReference type="NCBI Taxonomy" id="2755382"/>
    <lineage>
        <taxon>Bacteria</taxon>
        <taxon>Bacillati</taxon>
        <taxon>Actinomycetota</taxon>
        <taxon>Actinomycetes</taxon>
        <taxon>Mycobacteriales</taxon>
        <taxon>Nocardiaceae</taxon>
        <taxon>Nocardia</taxon>
    </lineage>
</organism>
<dbReference type="InterPro" id="IPR051169">
    <property type="entry name" value="NADH-Q_oxidoreductase"/>
</dbReference>
<gene>
    <name evidence="7" type="ORF">H0264_05275</name>
</gene>
<dbReference type="PANTHER" id="PTHR42913:SF3">
    <property type="entry name" value="64 KDA MITOCHONDRIAL NADH DEHYDROGENASE (EUROFUNG)"/>
    <property type="match status" value="1"/>
</dbReference>
<evidence type="ECO:0000313" key="7">
    <source>
        <dbReference type="EMBL" id="QLY31731.1"/>
    </source>
</evidence>